<dbReference type="GO" id="GO:0005524">
    <property type="term" value="F:ATP binding"/>
    <property type="evidence" value="ECO:0007669"/>
    <property type="project" value="UniProtKB-KW"/>
</dbReference>
<name>A0A662D304_UNCAE</name>
<evidence type="ECO:0000256" key="1">
    <source>
        <dbReference type="ARBA" id="ARBA00010688"/>
    </source>
</evidence>
<dbReference type="InterPro" id="IPR050306">
    <property type="entry name" value="PfkB_Carbo_kinase"/>
</dbReference>
<sequence>MDIEVASIGEMLVEVMREKADQPLGMPGTFVGPFPSGAPAIFIDAVARLGVKSGFIGTVGDDEFGELILTRLKNDGVDTSYVRCLKDYTTGVAFVT</sequence>
<dbReference type="PANTHER" id="PTHR43085:SF1">
    <property type="entry name" value="PSEUDOURIDINE KINASE-RELATED"/>
    <property type="match status" value="1"/>
</dbReference>
<dbReference type="EMBL" id="QMPY01000015">
    <property type="protein sequence ID" value="RLE08612.1"/>
    <property type="molecule type" value="Genomic_DNA"/>
</dbReference>
<keyword evidence="2" id="KW-0808">Transferase</keyword>
<dbReference type="PANTHER" id="PTHR43085">
    <property type="entry name" value="HEXOKINASE FAMILY MEMBER"/>
    <property type="match status" value="1"/>
</dbReference>
<dbReference type="Gene3D" id="3.40.1190.30">
    <property type="match status" value="1"/>
</dbReference>
<proteinExistence type="inferred from homology"/>
<evidence type="ECO:0000313" key="8">
    <source>
        <dbReference type="Proteomes" id="UP000277457"/>
    </source>
</evidence>
<keyword evidence="4 7" id="KW-0418">Kinase</keyword>
<feature type="domain" description="Carbohydrate kinase PfkB" evidence="6">
    <location>
        <begin position="4"/>
        <end position="95"/>
    </location>
</feature>
<dbReference type="InterPro" id="IPR011611">
    <property type="entry name" value="PfkB_dom"/>
</dbReference>
<accession>A0A662D304</accession>
<dbReference type="AlphaFoldDB" id="A0A662D304"/>
<evidence type="ECO:0000256" key="2">
    <source>
        <dbReference type="ARBA" id="ARBA00022679"/>
    </source>
</evidence>
<comment type="caution">
    <text evidence="7">The sequence shown here is derived from an EMBL/GenBank/DDBJ whole genome shotgun (WGS) entry which is preliminary data.</text>
</comment>
<organism evidence="7 8">
    <name type="scientific">Aerophobetes bacterium</name>
    <dbReference type="NCBI Taxonomy" id="2030807"/>
    <lineage>
        <taxon>Bacteria</taxon>
        <taxon>Candidatus Aerophobota</taxon>
    </lineage>
</organism>
<feature type="non-terminal residue" evidence="7">
    <location>
        <position position="96"/>
    </location>
</feature>
<keyword evidence="5" id="KW-0067">ATP-binding</keyword>
<keyword evidence="3" id="KW-0547">Nucleotide-binding</keyword>
<evidence type="ECO:0000256" key="4">
    <source>
        <dbReference type="ARBA" id="ARBA00022777"/>
    </source>
</evidence>
<dbReference type="Proteomes" id="UP000277457">
    <property type="component" value="Unassembled WGS sequence"/>
</dbReference>
<protein>
    <submittedName>
        <fullName evidence="7">Sugar kinase</fullName>
    </submittedName>
</protein>
<evidence type="ECO:0000313" key="7">
    <source>
        <dbReference type="EMBL" id="RLE08612.1"/>
    </source>
</evidence>
<evidence type="ECO:0000256" key="5">
    <source>
        <dbReference type="ARBA" id="ARBA00022840"/>
    </source>
</evidence>
<evidence type="ECO:0000259" key="6">
    <source>
        <dbReference type="Pfam" id="PF00294"/>
    </source>
</evidence>
<dbReference type="GO" id="GO:0016301">
    <property type="term" value="F:kinase activity"/>
    <property type="evidence" value="ECO:0007669"/>
    <property type="project" value="UniProtKB-KW"/>
</dbReference>
<reference evidence="7 8" key="1">
    <citation type="submission" date="2018-06" db="EMBL/GenBank/DDBJ databases">
        <title>Extensive metabolic versatility and redundancy in microbially diverse, dynamic hydrothermal sediments.</title>
        <authorList>
            <person name="Dombrowski N."/>
            <person name="Teske A."/>
            <person name="Baker B.J."/>
        </authorList>
    </citation>
    <scope>NUCLEOTIDE SEQUENCE [LARGE SCALE GENOMIC DNA]</scope>
    <source>
        <strain evidence="7">B7_G13</strain>
    </source>
</reference>
<dbReference type="InterPro" id="IPR029056">
    <property type="entry name" value="Ribokinase-like"/>
</dbReference>
<dbReference type="Pfam" id="PF00294">
    <property type="entry name" value="PfkB"/>
    <property type="match status" value="1"/>
</dbReference>
<dbReference type="SUPFAM" id="SSF53613">
    <property type="entry name" value="Ribokinase-like"/>
    <property type="match status" value="1"/>
</dbReference>
<comment type="similarity">
    <text evidence="1">Belongs to the carbohydrate kinase PfkB family.</text>
</comment>
<gene>
    <name evidence="7" type="ORF">DRZ78_00720</name>
</gene>
<evidence type="ECO:0000256" key="3">
    <source>
        <dbReference type="ARBA" id="ARBA00022741"/>
    </source>
</evidence>